<keyword evidence="2 5" id="KW-0489">Methyltransferase</keyword>
<dbReference type="Gene3D" id="3.30.2110.10">
    <property type="entry name" value="CbiD-like"/>
    <property type="match status" value="1"/>
</dbReference>
<evidence type="ECO:0000256" key="4">
    <source>
        <dbReference type="ARBA" id="ARBA00022691"/>
    </source>
</evidence>
<dbReference type="PANTHER" id="PTHR35863:SF1">
    <property type="entry name" value="COBALT-PRECORRIN-5B C(1)-METHYLTRANSFERASE"/>
    <property type="match status" value="1"/>
</dbReference>
<dbReference type="SUPFAM" id="SSF111342">
    <property type="entry name" value="CbiD-like"/>
    <property type="match status" value="1"/>
</dbReference>
<dbReference type="NCBIfam" id="TIGR00312">
    <property type="entry name" value="cbiD"/>
    <property type="match status" value="1"/>
</dbReference>
<dbReference type="Proteomes" id="UP000664601">
    <property type="component" value="Unassembled WGS sequence"/>
</dbReference>
<dbReference type="PIRSF" id="PIRSF026782">
    <property type="entry name" value="CbiD"/>
    <property type="match status" value="1"/>
</dbReference>
<evidence type="ECO:0000256" key="1">
    <source>
        <dbReference type="ARBA" id="ARBA00022573"/>
    </source>
</evidence>
<protein>
    <recommendedName>
        <fullName evidence="5">Cobalt-precorrin-5B C(1)-methyltransferase</fullName>
        <ecNumber evidence="5">2.1.1.195</ecNumber>
    </recommendedName>
    <alternativeName>
        <fullName evidence="5">Cobalt-precorrin-6A synthase</fullName>
    </alternativeName>
</protein>
<dbReference type="EC" id="2.1.1.195" evidence="5"/>
<evidence type="ECO:0000256" key="5">
    <source>
        <dbReference type="HAMAP-Rule" id="MF_00787"/>
    </source>
</evidence>
<evidence type="ECO:0000313" key="7">
    <source>
        <dbReference type="Proteomes" id="UP000664601"/>
    </source>
</evidence>
<comment type="similarity">
    <text evidence="5">Belongs to the CbiD family.</text>
</comment>
<dbReference type="HAMAP" id="MF_00787">
    <property type="entry name" value="CbiD"/>
    <property type="match status" value="1"/>
</dbReference>
<proteinExistence type="inferred from homology"/>
<keyword evidence="4 5" id="KW-0949">S-adenosyl-L-methionine</keyword>
<keyword evidence="7" id="KW-1185">Reference proteome</keyword>
<dbReference type="InterPro" id="IPR036074">
    <property type="entry name" value="CbiD_sf"/>
</dbReference>
<dbReference type="GO" id="GO:0032259">
    <property type="term" value="P:methylation"/>
    <property type="evidence" value="ECO:0007669"/>
    <property type="project" value="UniProtKB-KW"/>
</dbReference>
<dbReference type="InterPro" id="IPR002748">
    <property type="entry name" value="CbiD"/>
</dbReference>
<dbReference type="Pfam" id="PF01888">
    <property type="entry name" value="CbiD"/>
    <property type="match status" value="1"/>
</dbReference>
<accession>A0ABS3LEG2</accession>
<gene>
    <name evidence="5" type="primary">cbiD</name>
    <name evidence="6" type="ORF">JZO70_17675</name>
</gene>
<dbReference type="GO" id="GO:0008168">
    <property type="term" value="F:methyltransferase activity"/>
    <property type="evidence" value="ECO:0007669"/>
    <property type="project" value="UniProtKB-KW"/>
</dbReference>
<evidence type="ECO:0000256" key="2">
    <source>
        <dbReference type="ARBA" id="ARBA00022603"/>
    </source>
</evidence>
<dbReference type="EMBL" id="JAFREM010000029">
    <property type="protein sequence ID" value="MBO1308009.1"/>
    <property type="molecule type" value="Genomic_DNA"/>
</dbReference>
<comment type="function">
    <text evidence="5">Catalyzes the methylation of C-1 in cobalt-precorrin-5B to form cobalt-precorrin-6A.</text>
</comment>
<comment type="catalytic activity">
    <reaction evidence="5">
        <text>Co-precorrin-5B + S-adenosyl-L-methionine = Co-precorrin-6A + S-adenosyl-L-homocysteine</text>
        <dbReference type="Rhea" id="RHEA:26285"/>
        <dbReference type="ChEBI" id="CHEBI:57856"/>
        <dbReference type="ChEBI" id="CHEBI:59789"/>
        <dbReference type="ChEBI" id="CHEBI:60063"/>
        <dbReference type="ChEBI" id="CHEBI:60064"/>
        <dbReference type="EC" id="2.1.1.195"/>
    </reaction>
</comment>
<evidence type="ECO:0000256" key="3">
    <source>
        <dbReference type="ARBA" id="ARBA00022679"/>
    </source>
</evidence>
<comment type="caution">
    <text evidence="6">The sequence shown here is derived from an EMBL/GenBank/DDBJ whole genome shotgun (WGS) entry which is preliminary data.</text>
</comment>
<dbReference type="PANTHER" id="PTHR35863">
    <property type="entry name" value="COBALT-PRECORRIN-5B C(1)-METHYLTRANSFERASE"/>
    <property type="match status" value="1"/>
</dbReference>
<name>A0ABS3LEG2_9ENTE</name>
<evidence type="ECO:0000313" key="6">
    <source>
        <dbReference type="EMBL" id="MBO1308009.1"/>
    </source>
</evidence>
<comment type="pathway">
    <text evidence="5">Cofactor biosynthesis; adenosylcobalamin biosynthesis; cob(II)yrinate a,c-diamide from sirohydrochlorin (anaerobic route): step 6/10.</text>
</comment>
<keyword evidence="3 5" id="KW-0808">Transferase</keyword>
<organism evidence="6 7">
    <name type="scientific">Candidatus Enterococcus moelleringii</name>
    <dbReference type="NCBI Taxonomy" id="2815325"/>
    <lineage>
        <taxon>Bacteria</taxon>
        <taxon>Bacillati</taxon>
        <taxon>Bacillota</taxon>
        <taxon>Bacilli</taxon>
        <taxon>Lactobacillales</taxon>
        <taxon>Enterococcaceae</taxon>
        <taxon>Enterococcus</taxon>
    </lineage>
</organism>
<reference evidence="6 7" key="1">
    <citation type="submission" date="2021-03" db="EMBL/GenBank/DDBJ databases">
        <title>Enterococcal diversity collection.</title>
        <authorList>
            <person name="Gilmore M.S."/>
            <person name="Schwartzman J."/>
            <person name="Van Tyne D."/>
            <person name="Martin M."/>
            <person name="Earl A.M."/>
            <person name="Manson A.L."/>
            <person name="Straub T."/>
            <person name="Salamzade R."/>
            <person name="Saavedra J."/>
            <person name="Lebreton F."/>
            <person name="Prichula J."/>
            <person name="Schaufler K."/>
            <person name="Gaca A."/>
            <person name="Sgardioli B."/>
            <person name="Wagenaar J."/>
            <person name="Strong T."/>
        </authorList>
    </citation>
    <scope>NUCLEOTIDE SEQUENCE [LARGE SCALE GENOMIC DNA]</scope>
    <source>
        <strain evidence="6 7">669A</strain>
    </source>
</reference>
<keyword evidence="1 5" id="KW-0169">Cobalamin biosynthesis</keyword>
<sequence>MEEFVFYNGKKLRKGYTTGSCATAAATAAALYLVKDQQHEDVQIKLPNESMLTIPIASLELKADSCVAFVEKDGGDDADATDGMLIGVEISRNDTPEIKIDGGEGVGRVTEVGLQIPVGEAAINPVPRKMIAESVRKVIGPEQGALVKVFAPKGVEIAQQTMNSRLGIIGGISILGTSGIVTPMSEEGWKQAISVELEMKKQQGYKKIILCPGNYGEDFAVKELKLKAEQIVSMSNFVGYVLKEVQRLAFEEVLMVGHLGKLIKVSAGIFSTHSKDADARTEILIANLALLGMPVPQLQEIQACNTTEAAGEIIERYGYEGVYQVIADKIKQRSQDLLKYRKPETRIEVVIFSSQRGYLASTQPLAQVMEEWQ</sequence>